<evidence type="ECO:0000313" key="5">
    <source>
        <dbReference type="Proteomes" id="UP000014064"/>
    </source>
</evidence>
<dbReference type="GeneID" id="20376955"/>
<organism evidence="4 5">
    <name type="scientific">Wallemia ichthyophaga (strain EXF-994 / CBS 113033)</name>
    <dbReference type="NCBI Taxonomy" id="1299270"/>
    <lineage>
        <taxon>Eukaryota</taxon>
        <taxon>Fungi</taxon>
        <taxon>Dikarya</taxon>
        <taxon>Basidiomycota</taxon>
        <taxon>Wallemiomycotina</taxon>
        <taxon>Wallemiomycetes</taxon>
        <taxon>Wallemiales</taxon>
        <taxon>Wallemiaceae</taxon>
        <taxon>Wallemia</taxon>
    </lineage>
</organism>
<dbReference type="KEGG" id="wic:J056_004003"/>
<accession>R9AHV4</accession>
<dbReference type="Gene3D" id="1.10.8.60">
    <property type="match status" value="1"/>
</dbReference>
<dbReference type="eggNOG" id="KOG1051">
    <property type="taxonomic scope" value="Eukaryota"/>
</dbReference>
<name>R9AHV4_WALI9</name>
<dbReference type="STRING" id="1299270.R9AHV4"/>
<dbReference type="GO" id="GO:0043335">
    <property type="term" value="P:protein unfolding"/>
    <property type="evidence" value="ECO:0007669"/>
    <property type="project" value="TreeGrafter"/>
</dbReference>
<sequence length="154" mass="17200">MSDIWHLTSALSEGLEKAKTHYDGMDYFNTSIEGAATYKKSLDNLQLQHDRRKTVAAKAAAAADKRKAKAGSDKPNITYRTLYNKKRNIGLKIRYETHHGVTISDDALLVAAKHKDRYISDHFLPDKAIDPVDEASSTLKLAQESKLESLAKLD</sequence>
<dbReference type="GO" id="GO:0005524">
    <property type="term" value="F:ATP binding"/>
    <property type="evidence" value="ECO:0007669"/>
    <property type="project" value="UniProtKB-KW"/>
</dbReference>
<evidence type="ECO:0000256" key="2">
    <source>
        <dbReference type="ARBA" id="ARBA00022840"/>
    </source>
</evidence>
<dbReference type="Pfam" id="PF17871">
    <property type="entry name" value="AAA_lid_9"/>
    <property type="match status" value="1"/>
</dbReference>
<dbReference type="GO" id="GO:0005759">
    <property type="term" value="C:mitochondrial matrix"/>
    <property type="evidence" value="ECO:0007669"/>
    <property type="project" value="TreeGrafter"/>
</dbReference>
<evidence type="ECO:0000313" key="4">
    <source>
        <dbReference type="EMBL" id="EOR01767.1"/>
    </source>
</evidence>
<dbReference type="HOGENOM" id="CLU_1705624_0_0_1"/>
<dbReference type="PANTHER" id="PTHR11638">
    <property type="entry name" value="ATP-DEPENDENT CLP PROTEASE"/>
    <property type="match status" value="1"/>
</dbReference>
<dbReference type="RefSeq" id="XP_009267487.1">
    <property type="nucleotide sequence ID" value="XM_009269212.1"/>
</dbReference>
<dbReference type="GO" id="GO:0042026">
    <property type="term" value="P:protein refolding"/>
    <property type="evidence" value="ECO:0007669"/>
    <property type="project" value="TreeGrafter"/>
</dbReference>
<feature type="domain" description="ClpA/ClpB AAA lid" evidence="3">
    <location>
        <begin position="90"/>
        <end position="153"/>
    </location>
</feature>
<protein>
    <recommendedName>
        <fullName evidence="3">ClpA/ClpB AAA lid domain-containing protein</fullName>
    </recommendedName>
</protein>
<dbReference type="AlphaFoldDB" id="R9AHV4"/>
<proteinExistence type="predicted"/>
<keyword evidence="2" id="KW-0067">ATP-binding</keyword>
<dbReference type="GO" id="GO:0034605">
    <property type="term" value="P:cellular response to heat"/>
    <property type="evidence" value="ECO:0007669"/>
    <property type="project" value="TreeGrafter"/>
</dbReference>
<gene>
    <name evidence="4" type="ORF">J056_004003</name>
</gene>
<keyword evidence="1" id="KW-0547">Nucleotide-binding</keyword>
<dbReference type="InterPro" id="IPR050130">
    <property type="entry name" value="ClpA_ClpB"/>
</dbReference>
<dbReference type="SUPFAM" id="SSF52540">
    <property type="entry name" value="P-loop containing nucleoside triphosphate hydrolases"/>
    <property type="match status" value="1"/>
</dbReference>
<evidence type="ECO:0000256" key="1">
    <source>
        <dbReference type="ARBA" id="ARBA00022741"/>
    </source>
</evidence>
<dbReference type="GO" id="GO:0016887">
    <property type="term" value="F:ATP hydrolysis activity"/>
    <property type="evidence" value="ECO:0007669"/>
    <property type="project" value="TreeGrafter"/>
</dbReference>
<dbReference type="PANTHER" id="PTHR11638:SF176">
    <property type="entry name" value="HEAT SHOCK PROTEIN 78, MITOCHONDRIAL"/>
    <property type="match status" value="1"/>
</dbReference>
<evidence type="ECO:0000259" key="3">
    <source>
        <dbReference type="Pfam" id="PF17871"/>
    </source>
</evidence>
<dbReference type="EMBL" id="KE007229">
    <property type="protein sequence ID" value="EOR01767.1"/>
    <property type="molecule type" value="Genomic_DNA"/>
</dbReference>
<keyword evidence="5" id="KW-1185">Reference proteome</keyword>
<dbReference type="Proteomes" id="UP000014064">
    <property type="component" value="Unassembled WGS sequence"/>
</dbReference>
<dbReference type="InterPro" id="IPR041546">
    <property type="entry name" value="ClpA/ClpB_AAA_lid"/>
</dbReference>
<dbReference type="InterPro" id="IPR027417">
    <property type="entry name" value="P-loop_NTPase"/>
</dbReference>
<reference evidence="5" key="1">
    <citation type="journal article" date="2013" name="BMC Genomics">
        <title>Genome and transcriptome sequencing of the halophilic fungus Wallemia ichthyophaga: haloadaptations present and absent.</title>
        <authorList>
            <person name="Zajc J."/>
            <person name="Liu Y."/>
            <person name="Dai W."/>
            <person name="Yang Z."/>
            <person name="Hu J."/>
            <person name="Gostincar C."/>
            <person name="Gunde-Cimerman N."/>
        </authorList>
    </citation>
    <scope>NUCLEOTIDE SEQUENCE [LARGE SCALE GENOMIC DNA]</scope>
    <source>
        <strain evidence="5">EXF-994 / CBS 113033</strain>
    </source>
</reference>